<dbReference type="OrthoDB" id="1922866at2759"/>
<gene>
    <name evidence="5" type="ORF">CCACVL1_21908</name>
</gene>
<accession>A0A1R3H1P9</accession>
<dbReference type="PANTHER" id="PTHR38366:SF1">
    <property type="entry name" value="PROTEIN TILLER ANGLE CONTROL 1"/>
    <property type="match status" value="1"/>
</dbReference>
<evidence type="ECO:0000256" key="3">
    <source>
        <dbReference type="ARBA" id="ARBA00026138"/>
    </source>
</evidence>
<evidence type="ECO:0000313" key="5">
    <source>
        <dbReference type="EMBL" id="OMO64237.1"/>
    </source>
</evidence>
<feature type="region of interest" description="Disordered" evidence="4">
    <location>
        <begin position="276"/>
        <end position="295"/>
    </location>
</feature>
<dbReference type="STRING" id="210143.A0A1R3H1P9"/>
<dbReference type="Proteomes" id="UP000188268">
    <property type="component" value="Unassembled WGS sequence"/>
</dbReference>
<sequence length="295" mass="33628">MKIFNWVQRRFHNNVLKDGLARNVKKTDSIAIDTNTKALLEQVALVDVLDNWRDGILTIGTFGFDPLKSFNEKKDDESMESEKEEDDEEEEQYSVNNEEDDDDNSSSDEEVNPLMFSTLEHSFEMDFDSEIGKLTDVIMMDDGVAEGSIHDNEIKFDFDATDQGHSGKLRRRTTLADLFSEDSDIKKKPCSDTLEFHSKFSCKKPSLRTKNGLSFAKKLIPQVGEDSRPMKKLHQMMRRMLKRKIHPELEGKSNKFEGQLQAKSSLKDVLSASKKYEASESVSLLQTQIPDATSV</sequence>
<dbReference type="EMBL" id="AWWV01012824">
    <property type="protein sequence ID" value="OMO64237.1"/>
    <property type="molecule type" value="Genomic_DNA"/>
</dbReference>
<dbReference type="InterPro" id="IPR044989">
    <property type="entry name" value="TAC1"/>
</dbReference>
<keyword evidence="1" id="KW-0341">Growth regulation</keyword>
<evidence type="ECO:0000256" key="1">
    <source>
        <dbReference type="ARBA" id="ARBA00022604"/>
    </source>
</evidence>
<name>A0A1R3H1P9_COCAP</name>
<evidence type="ECO:0000256" key="2">
    <source>
        <dbReference type="ARBA" id="ARBA00025796"/>
    </source>
</evidence>
<comment type="caution">
    <text evidence="5">The sequence shown here is derived from an EMBL/GenBank/DDBJ whole genome shotgun (WGS) entry which is preliminary data.</text>
</comment>
<dbReference type="Gramene" id="OMO64237">
    <property type="protein sequence ID" value="OMO64237"/>
    <property type="gene ID" value="CCACVL1_21908"/>
</dbReference>
<feature type="compositionally biased region" description="Acidic residues" evidence="4">
    <location>
        <begin position="77"/>
        <end position="110"/>
    </location>
</feature>
<keyword evidence="6" id="KW-1185">Reference proteome</keyword>
<dbReference type="GO" id="GO:0001763">
    <property type="term" value="P:morphogenesis of a branching structure"/>
    <property type="evidence" value="ECO:0007669"/>
    <property type="project" value="InterPro"/>
</dbReference>
<evidence type="ECO:0000256" key="4">
    <source>
        <dbReference type="SAM" id="MobiDB-lite"/>
    </source>
</evidence>
<evidence type="ECO:0000313" key="6">
    <source>
        <dbReference type="Proteomes" id="UP000188268"/>
    </source>
</evidence>
<dbReference type="OMA" id="TFEHNFE"/>
<dbReference type="AlphaFoldDB" id="A0A1R3H1P9"/>
<protein>
    <recommendedName>
        <fullName evidence="3">Protein TILLER ANGLE CONTROL 1</fullName>
    </recommendedName>
</protein>
<proteinExistence type="inferred from homology"/>
<feature type="region of interest" description="Disordered" evidence="4">
    <location>
        <begin position="70"/>
        <end position="110"/>
    </location>
</feature>
<reference evidence="5 6" key="1">
    <citation type="submission" date="2013-09" db="EMBL/GenBank/DDBJ databases">
        <title>Corchorus capsularis genome sequencing.</title>
        <authorList>
            <person name="Alam M."/>
            <person name="Haque M.S."/>
            <person name="Islam M.S."/>
            <person name="Emdad E.M."/>
            <person name="Islam M.M."/>
            <person name="Ahmed B."/>
            <person name="Halim A."/>
            <person name="Hossen Q.M.M."/>
            <person name="Hossain M.Z."/>
            <person name="Ahmed R."/>
            <person name="Khan M.M."/>
            <person name="Islam R."/>
            <person name="Rashid M.M."/>
            <person name="Khan S.A."/>
            <person name="Rahman M.S."/>
            <person name="Alam M."/>
        </authorList>
    </citation>
    <scope>NUCLEOTIDE SEQUENCE [LARGE SCALE GENOMIC DNA]</scope>
    <source>
        <strain evidence="6">cv. CVL-1</strain>
        <tissue evidence="5">Whole seedling</tissue>
    </source>
</reference>
<comment type="similarity">
    <text evidence="2">Belongs to the TAC family.</text>
</comment>
<feature type="compositionally biased region" description="Polar residues" evidence="4">
    <location>
        <begin position="280"/>
        <end position="295"/>
    </location>
</feature>
<organism evidence="5 6">
    <name type="scientific">Corchorus capsularis</name>
    <name type="common">Jute</name>
    <dbReference type="NCBI Taxonomy" id="210143"/>
    <lineage>
        <taxon>Eukaryota</taxon>
        <taxon>Viridiplantae</taxon>
        <taxon>Streptophyta</taxon>
        <taxon>Embryophyta</taxon>
        <taxon>Tracheophyta</taxon>
        <taxon>Spermatophyta</taxon>
        <taxon>Magnoliopsida</taxon>
        <taxon>eudicotyledons</taxon>
        <taxon>Gunneridae</taxon>
        <taxon>Pentapetalae</taxon>
        <taxon>rosids</taxon>
        <taxon>malvids</taxon>
        <taxon>Malvales</taxon>
        <taxon>Malvaceae</taxon>
        <taxon>Grewioideae</taxon>
        <taxon>Apeibeae</taxon>
        <taxon>Corchorus</taxon>
    </lineage>
</organism>
<dbReference type="PANTHER" id="PTHR38366">
    <property type="entry name" value="NAD-DEPENDENT PROTEIN DEACETYLASE HST1-LIKE PROTEIN"/>
    <property type="match status" value="1"/>
</dbReference>